<proteinExistence type="predicted"/>
<organism evidence="1 2">
    <name type="scientific">Rhizobium skierniewicense</name>
    <dbReference type="NCBI Taxonomy" id="984260"/>
    <lineage>
        <taxon>Bacteria</taxon>
        <taxon>Pseudomonadati</taxon>
        <taxon>Pseudomonadota</taxon>
        <taxon>Alphaproteobacteria</taxon>
        <taxon>Hyphomicrobiales</taxon>
        <taxon>Rhizobiaceae</taxon>
        <taxon>Rhizobium/Agrobacterium group</taxon>
        <taxon>Rhizobium</taxon>
    </lineage>
</organism>
<dbReference type="Proteomes" id="UP000565286">
    <property type="component" value="Unassembled WGS sequence"/>
</dbReference>
<protein>
    <submittedName>
        <fullName evidence="1">Uncharacterized protein</fullName>
    </submittedName>
</protein>
<accession>A0A7W6G150</accession>
<dbReference type="RefSeq" id="WP_174153651.1">
    <property type="nucleotide sequence ID" value="NZ_JAAMCM010000013.1"/>
</dbReference>
<reference evidence="1 2" key="1">
    <citation type="submission" date="2020-08" db="EMBL/GenBank/DDBJ databases">
        <title>Genomic Encyclopedia of Type Strains, Phase IV (KMG-IV): sequencing the most valuable type-strain genomes for metagenomic binning, comparative biology and taxonomic classification.</title>
        <authorList>
            <person name="Goeker M."/>
        </authorList>
    </citation>
    <scope>NUCLEOTIDE SEQUENCE [LARGE SCALE GENOMIC DNA]</scope>
    <source>
        <strain evidence="1 2">DSM 26438</strain>
    </source>
</reference>
<evidence type="ECO:0000313" key="2">
    <source>
        <dbReference type="Proteomes" id="UP000565286"/>
    </source>
</evidence>
<evidence type="ECO:0000313" key="1">
    <source>
        <dbReference type="EMBL" id="MBB3945603.1"/>
    </source>
</evidence>
<keyword evidence="2" id="KW-1185">Reference proteome</keyword>
<dbReference type="EMBL" id="JACIDV010000004">
    <property type="protein sequence ID" value="MBB3945603.1"/>
    <property type="molecule type" value="Genomic_DNA"/>
</dbReference>
<gene>
    <name evidence="1" type="ORF">GGQ73_001538</name>
</gene>
<dbReference type="AlphaFoldDB" id="A0A7W6G150"/>
<comment type="caution">
    <text evidence="1">The sequence shown here is derived from an EMBL/GenBank/DDBJ whole genome shotgun (WGS) entry which is preliminary data.</text>
</comment>
<name>A0A7W6G150_9HYPH</name>
<sequence length="150" mass="16726">MKTKVLLLGSLFLAVCVSVLIVFAYVLGSMVNNTKMSRSTPSKSDILNLIEDESARHSFASLRLQSAQDEGFMDSLIESNWCGASTAITDSLFTSNGFKKISAEEFYLKMSASPKQEFDLYGWRSYRHGEMGVGIKNRSDCIKLFVIEMP</sequence>